<evidence type="ECO:0000313" key="1">
    <source>
        <dbReference type="EMBL" id="MBB3036499.1"/>
    </source>
</evidence>
<dbReference type="Proteomes" id="UP000567922">
    <property type="component" value="Unassembled WGS sequence"/>
</dbReference>
<organism evidence="1 2">
    <name type="scientific">Hoyosella altamirensis</name>
    <dbReference type="NCBI Taxonomy" id="616997"/>
    <lineage>
        <taxon>Bacteria</taxon>
        <taxon>Bacillati</taxon>
        <taxon>Actinomycetota</taxon>
        <taxon>Actinomycetes</taxon>
        <taxon>Mycobacteriales</taxon>
        <taxon>Hoyosellaceae</taxon>
        <taxon>Hoyosella</taxon>
    </lineage>
</organism>
<accession>A0A839RJM5</accession>
<protein>
    <submittedName>
        <fullName evidence="1">Uncharacterized protein</fullName>
    </submittedName>
</protein>
<reference evidence="1 2" key="1">
    <citation type="submission" date="2020-08" db="EMBL/GenBank/DDBJ databases">
        <title>Sequencing the genomes of 1000 actinobacteria strains.</title>
        <authorList>
            <person name="Klenk H.-P."/>
        </authorList>
    </citation>
    <scope>NUCLEOTIDE SEQUENCE [LARGE SCALE GENOMIC DNA]</scope>
    <source>
        <strain evidence="1 2">DSM 45258</strain>
    </source>
</reference>
<dbReference type="EMBL" id="JACHWS010000001">
    <property type="protein sequence ID" value="MBB3036499.1"/>
    <property type="molecule type" value="Genomic_DNA"/>
</dbReference>
<keyword evidence="2" id="KW-1185">Reference proteome</keyword>
<sequence>MSDAVSQMGETQQDGLPRSVIETVVVGDDEQILLFWLVSLVFDALLRGCAGAGLG</sequence>
<gene>
    <name evidence="1" type="ORF">FHU29_000933</name>
</gene>
<comment type="caution">
    <text evidence="1">The sequence shown here is derived from an EMBL/GenBank/DDBJ whole genome shotgun (WGS) entry which is preliminary data.</text>
</comment>
<name>A0A839RJM5_9ACTN</name>
<evidence type="ECO:0000313" key="2">
    <source>
        <dbReference type="Proteomes" id="UP000567922"/>
    </source>
</evidence>
<proteinExistence type="predicted"/>
<dbReference type="AlphaFoldDB" id="A0A839RJM5"/>